<feature type="transmembrane region" description="Helical" evidence="1">
    <location>
        <begin position="33"/>
        <end position="53"/>
    </location>
</feature>
<proteinExistence type="predicted"/>
<protein>
    <recommendedName>
        <fullName evidence="4">MARVEL domain-containing protein</fullName>
    </recommendedName>
</protein>
<evidence type="ECO:0000256" key="1">
    <source>
        <dbReference type="SAM" id="Phobius"/>
    </source>
</evidence>
<sequence length="202" mass="21498">MMPPPPPPATAVPPGAASEAPAPTGRAHFDKLYIVRAVIWFCSLLVFSITASIDNYSVSDALNFVIAMGVINWIYQMLLLLNYVGANFAHHEIMPVDMVEYKYAKLGDIIMLFMFYTATICASDASSGCAFSGTADPNGVCGKTHASAVFAWFGFFGIIAGIYLRDPATFKKLVLGNKSDNYDDIDAPAGGAAPAAKAAVDL</sequence>
<gene>
    <name evidence="2" type="ORF">TeGR_g8371</name>
</gene>
<reference evidence="2 3" key="1">
    <citation type="journal article" date="2023" name="Commun. Biol.">
        <title>Genome analysis of Parmales, the sister group of diatoms, reveals the evolutionary specialization of diatoms from phago-mixotrophs to photoautotrophs.</title>
        <authorList>
            <person name="Ban H."/>
            <person name="Sato S."/>
            <person name="Yoshikawa S."/>
            <person name="Yamada K."/>
            <person name="Nakamura Y."/>
            <person name="Ichinomiya M."/>
            <person name="Sato N."/>
            <person name="Blanc-Mathieu R."/>
            <person name="Endo H."/>
            <person name="Kuwata A."/>
            <person name="Ogata H."/>
        </authorList>
    </citation>
    <scope>NUCLEOTIDE SEQUENCE [LARGE SCALE GENOMIC DNA]</scope>
</reference>
<accession>A0ABQ6NAS8</accession>
<evidence type="ECO:0000313" key="3">
    <source>
        <dbReference type="Proteomes" id="UP001165060"/>
    </source>
</evidence>
<feature type="transmembrane region" description="Helical" evidence="1">
    <location>
        <begin position="106"/>
        <end position="125"/>
    </location>
</feature>
<keyword evidence="1" id="KW-0472">Membrane</keyword>
<dbReference type="EMBL" id="BRYB01006593">
    <property type="protein sequence ID" value="GMI52524.1"/>
    <property type="molecule type" value="Genomic_DNA"/>
</dbReference>
<dbReference type="Proteomes" id="UP001165060">
    <property type="component" value="Unassembled WGS sequence"/>
</dbReference>
<organism evidence="2 3">
    <name type="scientific">Tetraparma gracilis</name>
    <dbReference type="NCBI Taxonomy" id="2962635"/>
    <lineage>
        <taxon>Eukaryota</taxon>
        <taxon>Sar</taxon>
        <taxon>Stramenopiles</taxon>
        <taxon>Ochrophyta</taxon>
        <taxon>Bolidophyceae</taxon>
        <taxon>Parmales</taxon>
        <taxon>Triparmaceae</taxon>
        <taxon>Tetraparma</taxon>
    </lineage>
</organism>
<comment type="caution">
    <text evidence="2">The sequence shown here is derived from an EMBL/GenBank/DDBJ whole genome shotgun (WGS) entry which is preliminary data.</text>
</comment>
<feature type="transmembrane region" description="Helical" evidence="1">
    <location>
        <begin position="65"/>
        <end position="85"/>
    </location>
</feature>
<name>A0ABQ6NAS8_9STRA</name>
<evidence type="ECO:0008006" key="4">
    <source>
        <dbReference type="Google" id="ProtNLM"/>
    </source>
</evidence>
<keyword evidence="3" id="KW-1185">Reference proteome</keyword>
<evidence type="ECO:0000313" key="2">
    <source>
        <dbReference type="EMBL" id="GMI52524.1"/>
    </source>
</evidence>
<keyword evidence="1" id="KW-1133">Transmembrane helix</keyword>
<keyword evidence="1" id="KW-0812">Transmembrane</keyword>
<feature type="transmembrane region" description="Helical" evidence="1">
    <location>
        <begin position="145"/>
        <end position="164"/>
    </location>
</feature>